<keyword evidence="4" id="KW-0808">Transferase</keyword>
<accession>A0ABT3LBK8</accession>
<protein>
    <submittedName>
        <fullName evidence="4">DegT/DnrJ/EryC1/StrS family aminotransferase</fullName>
    </submittedName>
</protein>
<dbReference type="PANTHER" id="PTHR30244:SF36">
    <property type="entry name" value="3-OXO-GLUCOSE-6-PHOSPHATE:GLUTAMATE AMINOTRANSFERASE"/>
    <property type="match status" value="1"/>
</dbReference>
<dbReference type="InterPro" id="IPR015421">
    <property type="entry name" value="PyrdxlP-dep_Trfase_major"/>
</dbReference>
<keyword evidence="1 3" id="KW-0663">Pyridoxal phosphate</keyword>
<reference evidence="4 5" key="1">
    <citation type="submission" date="2021-08" db="EMBL/GenBank/DDBJ databases">
        <title>Draft genome sequence of Spirulina subsalsa with high tolerance to salinity and hype-accumulation of phycocyanin.</title>
        <authorList>
            <person name="Pei H."/>
            <person name="Jiang L."/>
        </authorList>
    </citation>
    <scope>NUCLEOTIDE SEQUENCE [LARGE SCALE GENOMIC DNA]</scope>
    <source>
        <strain evidence="4 5">FACHB-351</strain>
    </source>
</reference>
<keyword evidence="4" id="KW-0032">Aminotransferase</keyword>
<name>A0ABT3LBK8_9CYAN</name>
<dbReference type="Gene3D" id="3.90.1150.10">
    <property type="entry name" value="Aspartate Aminotransferase, domain 1"/>
    <property type="match status" value="1"/>
</dbReference>
<proteinExistence type="inferred from homology"/>
<evidence type="ECO:0000256" key="1">
    <source>
        <dbReference type="ARBA" id="ARBA00022898"/>
    </source>
</evidence>
<dbReference type="InterPro" id="IPR000653">
    <property type="entry name" value="DegT/StrS_aminotransferase"/>
</dbReference>
<comment type="similarity">
    <text evidence="2 3">Belongs to the DegT/DnrJ/EryC1 family.</text>
</comment>
<gene>
    <name evidence="4" type="ORF">K4A83_21895</name>
</gene>
<dbReference type="Pfam" id="PF01041">
    <property type="entry name" value="DegT_DnrJ_EryC1"/>
    <property type="match status" value="1"/>
</dbReference>
<dbReference type="SUPFAM" id="SSF53383">
    <property type="entry name" value="PLP-dependent transferases"/>
    <property type="match status" value="1"/>
</dbReference>
<dbReference type="InterPro" id="IPR015424">
    <property type="entry name" value="PyrdxlP-dep_Trfase"/>
</dbReference>
<dbReference type="Gene3D" id="3.40.640.10">
    <property type="entry name" value="Type I PLP-dependent aspartate aminotransferase-like (Major domain)"/>
    <property type="match status" value="1"/>
</dbReference>
<dbReference type="EMBL" id="JAIHOM010000200">
    <property type="protein sequence ID" value="MCW6038893.1"/>
    <property type="molecule type" value="Genomic_DNA"/>
</dbReference>
<dbReference type="RefSeq" id="WP_265266834.1">
    <property type="nucleotide sequence ID" value="NZ_JAIHOM010000200.1"/>
</dbReference>
<comment type="caution">
    <text evidence="4">The sequence shown here is derived from an EMBL/GenBank/DDBJ whole genome shotgun (WGS) entry which is preliminary data.</text>
</comment>
<evidence type="ECO:0000313" key="4">
    <source>
        <dbReference type="EMBL" id="MCW6038893.1"/>
    </source>
</evidence>
<organism evidence="4 5">
    <name type="scientific">Spirulina subsalsa FACHB-351</name>
    <dbReference type="NCBI Taxonomy" id="234711"/>
    <lineage>
        <taxon>Bacteria</taxon>
        <taxon>Bacillati</taxon>
        <taxon>Cyanobacteriota</taxon>
        <taxon>Cyanophyceae</taxon>
        <taxon>Spirulinales</taxon>
        <taxon>Spirulinaceae</taxon>
        <taxon>Spirulina</taxon>
    </lineage>
</organism>
<evidence type="ECO:0000256" key="2">
    <source>
        <dbReference type="ARBA" id="ARBA00037999"/>
    </source>
</evidence>
<dbReference type="Proteomes" id="UP001526426">
    <property type="component" value="Unassembled WGS sequence"/>
</dbReference>
<evidence type="ECO:0000313" key="5">
    <source>
        <dbReference type="Proteomes" id="UP001526426"/>
    </source>
</evidence>
<dbReference type="InterPro" id="IPR015422">
    <property type="entry name" value="PyrdxlP-dep_Trfase_small"/>
</dbReference>
<dbReference type="PANTHER" id="PTHR30244">
    <property type="entry name" value="TRANSAMINASE"/>
    <property type="match status" value="1"/>
</dbReference>
<dbReference type="PIRSF" id="PIRSF000390">
    <property type="entry name" value="PLP_StrS"/>
    <property type="match status" value="1"/>
</dbReference>
<keyword evidence="5" id="KW-1185">Reference proteome</keyword>
<dbReference type="CDD" id="cd00616">
    <property type="entry name" value="AHBA_syn"/>
    <property type="match status" value="1"/>
</dbReference>
<dbReference type="GO" id="GO:0008483">
    <property type="term" value="F:transaminase activity"/>
    <property type="evidence" value="ECO:0007669"/>
    <property type="project" value="UniProtKB-KW"/>
</dbReference>
<sequence length="366" mass="41131">MNPSIPYLDLVHSYQDHDQLLAIMTEVIQSGWYILGPRVRAFEQAFAAYCQAEYCVGVGNGLEALQMMLRAAGIGEGDRIIVPANTYIATILAITALGAIPVLVEPRLDTLNLDPEQVLTALNDQTKAILAVHLYGAPADLAELTKIARSYGLLLFDDCAQSHGATVEGRRVGSWGDASGFSFFPTKNLGCLGDGGAVTTSNPDLAEKVRLLRNYGSPRKYYNEIEGGNSRLDELQAAILSWRLQHLDQRNEERRRQAHYYIENLQDLPLQVVAYNPDSVYHIFPLLVPERDRLQQFLTRQGIGTLIHYPIPPHQQPCYRDYPWAQVHLPRTEQIAQQELSLPLYPGLTHEQQTYIIEQIRTFYSA</sequence>
<evidence type="ECO:0000256" key="3">
    <source>
        <dbReference type="RuleBase" id="RU004508"/>
    </source>
</evidence>